<dbReference type="InterPro" id="IPR001841">
    <property type="entry name" value="Znf_RING"/>
</dbReference>
<dbReference type="Proteomes" id="UP001165120">
    <property type="component" value="Unassembled WGS sequence"/>
</dbReference>
<evidence type="ECO:0000256" key="14">
    <source>
        <dbReference type="ARBA" id="ARBA00023204"/>
    </source>
</evidence>
<evidence type="ECO:0000259" key="20">
    <source>
        <dbReference type="PROSITE" id="PS50800"/>
    </source>
</evidence>
<evidence type="ECO:0000256" key="3">
    <source>
        <dbReference type="ARBA" id="ARBA00004906"/>
    </source>
</evidence>
<dbReference type="EMBL" id="BSXN01002597">
    <property type="protein sequence ID" value="GME77074.1"/>
    <property type="molecule type" value="Genomic_DNA"/>
</dbReference>
<keyword evidence="9 17" id="KW-0227">DNA damage</keyword>
<dbReference type="GO" id="GO:0097505">
    <property type="term" value="C:Rad6-Rad18 complex"/>
    <property type="evidence" value="ECO:0007669"/>
    <property type="project" value="TreeGrafter"/>
</dbReference>
<dbReference type="GO" id="GO:0003697">
    <property type="term" value="F:single-stranded DNA binding"/>
    <property type="evidence" value="ECO:0007669"/>
    <property type="project" value="UniProtKB-UniRule"/>
</dbReference>
<evidence type="ECO:0000256" key="1">
    <source>
        <dbReference type="ARBA" id="ARBA00000900"/>
    </source>
</evidence>
<evidence type="ECO:0000256" key="4">
    <source>
        <dbReference type="ARBA" id="ARBA00009506"/>
    </source>
</evidence>
<evidence type="ECO:0000256" key="6">
    <source>
        <dbReference type="ARBA" id="ARBA00015551"/>
    </source>
</evidence>
<keyword evidence="11 17" id="KW-0833">Ubl conjugation pathway</keyword>
<dbReference type="SUPFAM" id="SSF57850">
    <property type="entry name" value="RING/U-box"/>
    <property type="match status" value="1"/>
</dbReference>
<keyword evidence="15 17" id="KW-0539">Nucleus</keyword>
<dbReference type="InterPro" id="IPR006642">
    <property type="entry name" value="Rad18_UBZ4"/>
</dbReference>
<feature type="domain" description="SAP" evidence="20">
    <location>
        <begin position="309"/>
        <end position="343"/>
    </location>
</feature>
<comment type="function">
    <text evidence="17">E3 RING-finger protein, member of the UBC2/RAD6 epistasis group. Associates to the E2 ubiquitin conjugating enzyme UBC2/RAD6 to form the UBC2-RAD18 ubiquitin ligase complex involved in postreplicative repair (PRR) of damaged DNA.</text>
</comment>
<dbReference type="PANTHER" id="PTHR14134">
    <property type="entry name" value="E3 UBIQUITIN-PROTEIN LIGASE RAD18"/>
    <property type="match status" value="1"/>
</dbReference>
<dbReference type="Pfam" id="PF13923">
    <property type="entry name" value="zf-C3HC4_2"/>
    <property type="match status" value="1"/>
</dbReference>
<feature type="compositionally biased region" description="Low complexity" evidence="18">
    <location>
        <begin position="235"/>
        <end position="247"/>
    </location>
</feature>
<evidence type="ECO:0000256" key="10">
    <source>
        <dbReference type="ARBA" id="ARBA00022771"/>
    </source>
</evidence>
<sequence>MDVLSRNLESVTDPTDWTNTKFPNFQNFDSMIRCHICKEFMRAPVITNCDHCFCSSCIRKYLNTNSKCPLCNEKQFESGLRKVLLLDEIIIWFSKNRSDLFKILQNDTHNDQDVDDTNNEENVITIRNGSSNDDSSNYFKNKSNKRGKLFDSLNGNNKKRKNEDDKKPFIYESMKKKKIKGFNSDGTSNTSSSSNNTTDKPMELVECPICSEFMTVDELQTNHIDKCLTNVSTNDSQSRTKTQTQTQRDTRSSPIPRSEPHDKSGLKRSETDPSDHSNHRKINNEKDTKMYQIQSQKFANKKRLPKLDFPSISLTRLKETLSNLGIQTNGNRSILEMRYTEFVNLYNSNLDSVSPVSDTTLLGRLRKWESLGKIENNTNTTSNSNNNHISGDPSVERKKKNLKERKKWNNKYKSEYQDLIAKAKAN</sequence>
<dbReference type="FunFam" id="3.30.40.10:FF:000172">
    <property type="entry name" value="E3 ubiquitin-protein ligase RAD18"/>
    <property type="match status" value="1"/>
</dbReference>
<dbReference type="InterPro" id="IPR003034">
    <property type="entry name" value="SAP_dom"/>
</dbReference>
<keyword evidence="13 17" id="KW-0238">DNA-binding</keyword>
<evidence type="ECO:0000256" key="9">
    <source>
        <dbReference type="ARBA" id="ARBA00022763"/>
    </source>
</evidence>
<evidence type="ECO:0000256" key="2">
    <source>
        <dbReference type="ARBA" id="ARBA00004123"/>
    </source>
</evidence>
<dbReference type="GO" id="GO:0006281">
    <property type="term" value="P:DNA repair"/>
    <property type="evidence" value="ECO:0007669"/>
    <property type="project" value="UniProtKB-KW"/>
</dbReference>
<evidence type="ECO:0000256" key="18">
    <source>
        <dbReference type="SAM" id="MobiDB-lite"/>
    </source>
</evidence>
<evidence type="ECO:0000256" key="5">
    <source>
        <dbReference type="ARBA" id="ARBA00012483"/>
    </source>
</evidence>
<feature type="region of interest" description="Disordered" evidence="18">
    <location>
        <begin position="232"/>
        <end position="290"/>
    </location>
</feature>
<dbReference type="InterPro" id="IPR004580">
    <property type="entry name" value="Rad18_fungi"/>
</dbReference>
<evidence type="ECO:0000256" key="13">
    <source>
        <dbReference type="ARBA" id="ARBA00023125"/>
    </source>
</evidence>
<feature type="region of interest" description="Disordered" evidence="18">
    <location>
        <begin position="126"/>
        <end position="201"/>
    </location>
</feature>
<feature type="compositionally biased region" description="Low complexity" evidence="18">
    <location>
        <begin position="183"/>
        <end position="199"/>
    </location>
</feature>
<evidence type="ECO:0000256" key="16">
    <source>
        <dbReference type="PROSITE-ProRule" id="PRU00175"/>
    </source>
</evidence>
<dbReference type="PROSITE" id="PS00518">
    <property type="entry name" value="ZF_RING_1"/>
    <property type="match status" value="1"/>
</dbReference>
<dbReference type="GO" id="GO:0061630">
    <property type="term" value="F:ubiquitin protein ligase activity"/>
    <property type="evidence" value="ECO:0007669"/>
    <property type="project" value="UniProtKB-UniRule"/>
</dbReference>
<comment type="pathway">
    <text evidence="3 17">Protein modification; protein ubiquitination.</text>
</comment>
<evidence type="ECO:0000256" key="8">
    <source>
        <dbReference type="ARBA" id="ARBA00022723"/>
    </source>
</evidence>
<dbReference type="InterPro" id="IPR017907">
    <property type="entry name" value="Znf_RING_CS"/>
</dbReference>
<feature type="compositionally biased region" description="Basic and acidic residues" evidence="18">
    <location>
        <begin position="258"/>
        <end position="289"/>
    </location>
</feature>
<dbReference type="GO" id="GO:0006301">
    <property type="term" value="P:DNA damage tolerance"/>
    <property type="evidence" value="ECO:0007669"/>
    <property type="project" value="InterPro"/>
</dbReference>
<dbReference type="AlphaFoldDB" id="A0A9W6T6M4"/>
<dbReference type="GO" id="GO:0008270">
    <property type="term" value="F:zinc ion binding"/>
    <property type="evidence" value="ECO:0007669"/>
    <property type="project" value="UniProtKB-KW"/>
</dbReference>
<feature type="region of interest" description="Disordered" evidence="18">
    <location>
        <begin position="376"/>
        <end position="398"/>
    </location>
</feature>
<dbReference type="PROSITE" id="PS50089">
    <property type="entry name" value="ZF_RING_2"/>
    <property type="match status" value="1"/>
</dbReference>
<evidence type="ECO:0000313" key="21">
    <source>
        <dbReference type="EMBL" id="GME77074.1"/>
    </source>
</evidence>
<evidence type="ECO:0000256" key="12">
    <source>
        <dbReference type="ARBA" id="ARBA00022833"/>
    </source>
</evidence>
<keyword evidence="8 17" id="KW-0479">Metal-binding</keyword>
<dbReference type="Gene3D" id="3.30.40.10">
    <property type="entry name" value="Zinc/RING finger domain, C3HC4 (zinc finger)"/>
    <property type="match status" value="1"/>
</dbReference>
<dbReference type="InterPro" id="IPR013083">
    <property type="entry name" value="Znf_RING/FYVE/PHD"/>
</dbReference>
<comment type="subunit">
    <text evidence="17">Interacts with E2 UBC2, forming a complex with ubiquitin ligase activity.</text>
</comment>
<evidence type="ECO:0000256" key="7">
    <source>
        <dbReference type="ARBA" id="ARBA00022679"/>
    </source>
</evidence>
<evidence type="ECO:0000313" key="22">
    <source>
        <dbReference type="Proteomes" id="UP001165120"/>
    </source>
</evidence>
<dbReference type="SMART" id="SM00734">
    <property type="entry name" value="ZnF_Rad18"/>
    <property type="match status" value="1"/>
</dbReference>
<feature type="domain" description="RING-type" evidence="19">
    <location>
        <begin position="34"/>
        <end position="72"/>
    </location>
</feature>
<dbReference type="GO" id="GO:0005634">
    <property type="term" value="C:nucleus"/>
    <property type="evidence" value="ECO:0007669"/>
    <property type="project" value="UniProtKB-SubCell"/>
</dbReference>
<evidence type="ECO:0000256" key="15">
    <source>
        <dbReference type="ARBA" id="ARBA00023242"/>
    </source>
</evidence>
<evidence type="ECO:0000259" key="19">
    <source>
        <dbReference type="PROSITE" id="PS50089"/>
    </source>
</evidence>
<dbReference type="SMART" id="SM00184">
    <property type="entry name" value="RING"/>
    <property type="match status" value="1"/>
</dbReference>
<reference evidence="21" key="1">
    <citation type="submission" date="2023-04" db="EMBL/GenBank/DDBJ databases">
        <title>Candida boidinii NBRC 10035.</title>
        <authorList>
            <person name="Ichikawa N."/>
            <person name="Sato H."/>
            <person name="Tonouchi N."/>
        </authorList>
    </citation>
    <scope>NUCLEOTIDE SEQUENCE</scope>
    <source>
        <strain evidence="21">NBRC 10035</strain>
    </source>
</reference>
<dbReference type="EC" id="2.3.2.27" evidence="5 17"/>
<keyword evidence="14 17" id="KW-0234">DNA repair</keyword>
<dbReference type="PROSITE" id="PS50800">
    <property type="entry name" value="SAP"/>
    <property type="match status" value="1"/>
</dbReference>
<protein>
    <recommendedName>
        <fullName evidence="6 17">Postreplication repair E3 ubiquitin-protein ligase RAD18</fullName>
        <ecNumber evidence="5 17">2.3.2.27</ecNumber>
    </recommendedName>
    <alternativeName>
        <fullName evidence="17">RING-type E3 ubiquitin transferase RAD18</fullName>
    </alternativeName>
</protein>
<keyword evidence="10 16" id="KW-0863">Zinc-finger</keyword>
<accession>A0A9W6T6M4</accession>
<comment type="catalytic activity">
    <reaction evidence="1 17">
        <text>S-ubiquitinyl-[E2 ubiquitin-conjugating enzyme]-L-cysteine + [acceptor protein]-L-lysine = [E2 ubiquitin-conjugating enzyme]-L-cysteine + N(6)-ubiquitinyl-[acceptor protein]-L-lysine.</text>
        <dbReference type="EC" id="2.3.2.27"/>
    </reaction>
</comment>
<feature type="compositionally biased region" description="Low complexity" evidence="18">
    <location>
        <begin position="376"/>
        <end position="387"/>
    </location>
</feature>
<keyword evidence="7 17" id="KW-0808">Transferase</keyword>
<dbReference type="GO" id="GO:0006513">
    <property type="term" value="P:protein monoubiquitination"/>
    <property type="evidence" value="ECO:0007669"/>
    <property type="project" value="InterPro"/>
</dbReference>
<feature type="compositionally biased region" description="Polar residues" evidence="18">
    <location>
        <begin position="126"/>
        <end position="141"/>
    </location>
</feature>
<dbReference type="NCBIfam" id="TIGR00599">
    <property type="entry name" value="rad18"/>
    <property type="match status" value="1"/>
</dbReference>
<comment type="similarity">
    <text evidence="4 17">Belongs to the RAD18 family.</text>
</comment>
<dbReference type="PANTHER" id="PTHR14134:SF2">
    <property type="entry name" value="E3 UBIQUITIN-PROTEIN LIGASE RAD18"/>
    <property type="match status" value="1"/>
</dbReference>
<dbReference type="InterPro" id="IPR039577">
    <property type="entry name" value="Rad18"/>
</dbReference>
<keyword evidence="12 17" id="KW-0862">Zinc</keyword>
<comment type="caution">
    <text evidence="21">The sequence shown here is derived from an EMBL/GenBank/DDBJ whole genome shotgun (WGS) entry which is preliminary data.</text>
</comment>
<comment type="subcellular location">
    <subcellularLocation>
        <location evidence="2 17">Nucleus</location>
    </subcellularLocation>
</comment>
<keyword evidence="22" id="KW-1185">Reference proteome</keyword>
<evidence type="ECO:0000256" key="17">
    <source>
        <dbReference type="RuleBase" id="RU368093"/>
    </source>
</evidence>
<gene>
    <name evidence="21" type="ORF">Cboi02_000541600</name>
</gene>
<evidence type="ECO:0000256" key="11">
    <source>
        <dbReference type="ARBA" id="ARBA00022786"/>
    </source>
</evidence>
<organism evidence="21 22">
    <name type="scientific">Candida boidinii</name>
    <name type="common">Yeast</name>
    <dbReference type="NCBI Taxonomy" id="5477"/>
    <lineage>
        <taxon>Eukaryota</taxon>
        <taxon>Fungi</taxon>
        <taxon>Dikarya</taxon>
        <taxon>Ascomycota</taxon>
        <taxon>Saccharomycotina</taxon>
        <taxon>Pichiomycetes</taxon>
        <taxon>Pichiales</taxon>
        <taxon>Pichiaceae</taxon>
        <taxon>Ogataea</taxon>
        <taxon>Ogataea/Candida clade</taxon>
    </lineage>
</organism>
<name>A0A9W6T6M4_CANBO</name>
<proteinExistence type="inferred from homology"/>